<dbReference type="InterPro" id="IPR003439">
    <property type="entry name" value="ABC_transporter-like_ATP-bd"/>
</dbReference>
<dbReference type="InterPro" id="IPR037118">
    <property type="entry name" value="Val-tRNA_synth_C_sf"/>
</dbReference>
<comment type="caution">
    <text evidence="7">The sequence shown here is derived from an EMBL/GenBank/DDBJ whole genome shotgun (WGS) entry which is preliminary data.</text>
</comment>
<dbReference type="InterPro" id="IPR032524">
    <property type="entry name" value="ABC_tran_C"/>
</dbReference>
<dbReference type="FunFam" id="3.40.50.300:FF:000011">
    <property type="entry name" value="Putative ABC transporter ATP-binding component"/>
    <property type="match status" value="1"/>
</dbReference>
<evidence type="ECO:0000313" key="7">
    <source>
        <dbReference type="EMBL" id="PTM53234.1"/>
    </source>
</evidence>
<feature type="coiled-coil region" evidence="4">
    <location>
        <begin position="88"/>
        <end position="115"/>
    </location>
</feature>
<dbReference type="GO" id="GO:0016887">
    <property type="term" value="F:ATP hydrolysis activity"/>
    <property type="evidence" value="ECO:0007669"/>
    <property type="project" value="InterPro"/>
</dbReference>
<feature type="domain" description="ABC transporter" evidence="6">
    <location>
        <begin position="333"/>
        <end position="547"/>
    </location>
</feature>
<name>A0A2T4Z0G0_9BACL</name>
<dbReference type="RefSeq" id="WP_107728525.1">
    <property type="nucleotide sequence ID" value="NZ_PZZP01000004.1"/>
</dbReference>
<protein>
    <submittedName>
        <fullName evidence="7">ATP-binding cassette subfamily F protein 3</fullName>
    </submittedName>
</protein>
<feature type="compositionally biased region" description="Polar residues" evidence="5">
    <location>
        <begin position="546"/>
        <end position="555"/>
    </location>
</feature>
<dbReference type="Proteomes" id="UP000241639">
    <property type="component" value="Unassembled WGS sequence"/>
</dbReference>
<feature type="coiled-coil region" evidence="4">
    <location>
        <begin position="254"/>
        <end position="281"/>
    </location>
</feature>
<dbReference type="InterPro" id="IPR027417">
    <property type="entry name" value="P-loop_NTPase"/>
</dbReference>
<keyword evidence="2" id="KW-0547">Nucleotide-binding</keyword>
<dbReference type="InterPro" id="IPR032781">
    <property type="entry name" value="ABC_tran_Xtn"/>
</dbReference>
<evidence type="ECO:0000313" key="8">
    <source>
        <dbReference type="Proteomes" id="UP000241639"/>
    </source>
</evidence>
<organism evidence="7 8">
    <name type="scientific">Desmospora activa DSM 45169</name>
    <dbReference type="NCBI Taxonomy" id="1121389"/>
    <lineage>
        <taxon>Bacteria</taxon>
        <taxon>Bacillati</taxon>
        <taxon>Bacillota</taxon>
        <taxon>Bacilli</taxon>
        <taxon>Bacillales</taxon>
        <taxon>Thermoactinomycetaceae</taxon>
        <taxon>Desmospora</taxon>
    </lineage>
</organism>
<dbReference type="FunFam" id="3.40.50.300:FF:000309">
    <property type="entry name" value="ABC transporter ATP-binding protein"/>
    <property type="match status" value="1"/>
</dbReference>
<feature type="compositionally biased region" description="Basic and acidic residues" evidence="5">
    <location>
        <begin position="557"/>
        <end position="571"/>
    </location>
</feature>
<dbReference type="OrthoDB" id="9760950at2"/>
<dbReference type="Pfam" id="PF00005">
    <property type="entry name" value="ABC_tran"/>
    <property type="match status" value="2"/>
</dbReference>
<dbReference type="CDD" id="cd03221">
    <property type="entry name" value="ABCF_EF-3"/>
    <property type="match status" value="2"/>
</dbReference>
<gene>
    <name evidence="7" type="ORF">C8J48_3545</name>
</gene>
<evidence type="ECO:0000256" key="2">
    <source>
        <dbReference type="ARBA" id="ARBA00022741"/>
    </source>
</evidence>
<evidence type="ECO:0000256" key="1">
    <source>
        <dbReference type="ARBA" id="ARBA00022737"/>
    </source>
</evidence>
<keyword evidence="1" id="KW-0677">Repeat</keyword>
<dbReference type="EMBL" id="PZZP01000004">
    <property type="protein sequence ID" value="PTM53234.1"/>
    <property type="molecule type" value="Genomic_DNA"/>
</dbReference>
<dbReference type="Gene3D" id="3.40.50.300">
    <property type="entry name" value="P-loop containing nucleotide triphosphate hydrolases"/>
    <property type="match status" value="2"/>
</dbReference>
<keyword evidence="3 7" id="KW-0067">ATP-binding</keyword>
<dbReference type="InterPro" id="IPR017871">
    <property type="entry name" value="ABC_transporter-like_CS"/>
</dbReference>
<keyword evidence="8" id="KW-1185">Reference proteome</keyword>
<evidence type="ECO:0000259" key="6">
    <source>
        <dbReference type="PROSITE" id="PS50893"/>
    </source>
</evidence>
<dbReference type="PANTHER" id="PTHR42855">
    <property type="entry name" value="ABC TRANSPORTER ATP-BINDING SUBUNIT"/>
    <property type="match status" value="1"/>
</dbReference>
<reference evidence="7 8" key="1">
    <citation type="submission" date="2018-04" db="EMBL/GenBank/DDBJ databases">
        <title>Genomic Encyclopedia of Archaeal and Bacterial Type Strains, Phase II (KMG-II): from individual species to whole genera.</title>
        <authorList>
            <person name="Goeker M."/>
        </authorList>
    </citation>
    <scope>NUCLEOTIDE SEQUENCE [LARGE SCALE GENOMIC DNA]</scope>
    <source>
        <strain evidence="7 8">DSM 45169</strain>
    </source>
</reference>
<keyword evidence="4" id="KW-0175">Coiled coil</keyword>
<dbReference type="SUPFAM" id="SSF52540">
    <property type="entry name" value="P-loop containing nucleoside triphosphate hydrolases"/>
    <property type="match status" value="2"/>
</dbReference>
<feature type="region of interest" description="Disordered" evidence="5">
    <location>
        <begin position="541"/>
        <end position="571"/>
    </location>
</feature>
<proteinExistence type="predicted"/>
<dbReference type="PROSITE" id="PS00211">
    <property type="entry name" value="ABC_TRANSPORTER_1"/>
    <property type="match status" value="1"/>
</dbReference>
<dbReference type="SMART" id="SM00382">
    <property type="entry name" value="AAA"/>
    <property type="match status" value="2"/>
</dbReference>
<sequence length="638" mass="72869">MVSILQVQKIHKSFGGTVVLDGVNLQVEDRERVGLIGPNGAGKSTLLKIITGRLPADEGEIAVPKSARIGYLAQEFETDSAGVIWDEVMRAFASLREQEKKLREMEARMGDETVLADESQYESLLAQYARLQESFERDGGYDYEARAKGALNGLGLGTLDWNSTPVQSLSGGQKTRLALARLLLEQPDLIILDEPTNYLDMDALSWLEHTLESYPHAVLVVSHDRYFLDRIVTVIYEVERTRVTRYPGNYTDYIRQREERLAQWAKEYEQQQTEIKRMEDFVQRNLARASTTKRAQSRRKALERMDKLEKPPGERNRAAIRFETRTRTGKEVLTTDDLTAGYPGSPPLIRSCDLQLERGDRVALVGPNGAGKSTLLKTLAGKLKPLAGTIRWGSGVELDDYDQEQEELNGEATVLDEVWNAHPRLNQTEIRSYLGQFLFNGDAVFKQVKDLSGGEKARLSLVKRLLNQANMLLMDEPTNHLDMDSKERLEEALEGFAGTLLFVSHDRYLIKRLANRVWEVRNGDVLVYEGNYDAFREQVRQREQAQTEQIASPTAPSHHESLRQQRQRERETRRLQQEAEALEQEIEALEEEIAWIEAELCKPEVYQDPNKNLPLQERLMERQQTLSAKTERWAEIAE</sequence>
<evidence type="ECO:0000256" key="5">
    <source>
        <dbReference type="SAM" id="MobiDB-lite"/>
    </source>
</evidence>
<dbReference type="PANTHER" id="PTHR42855:SF2">
    <property type="entry name" value="DRUG RESISTANCE ABC TRANSPORTER,ATP-BINDING PROTEIN"/>
    <property type="match status" value="1"/>
</dbReference>
<dbReference type="GO" id="GO:0003677">
    <property type="term" value="F:DNA binding"/>
    <property type="evidence" value="ECO:0007669"/>
    <property type="project" value="InterPro"/>
</dbReference>
<feature type="domain" description="ABC transporter" evidence="6">
    <location>
        <begin position="5"/>
        <end position="265"/>
    </location>
</feature>
<dbReference type="Gene3D" id="1.10.287.380">
    <property type="entry name" value="Valyl-tRNA synthetase, C-terminal domain"/>
    <property type="match status" value="1"/>
</dbReference>
<evidence type="ECO:0000256" key="3">
    <source>
        <dbReference type="ARBA" id="ARBA00022840"/>
    </source>
</evidence>
<dbReference type="GO" id="GO:0005524">
    <property type="term" value="F:ATP binding"/>
    <property type="evidence" value="ECO:0007669"/>
    <property type="project" value="UniProtKB-KW"/>
</dbReference>
<dbReference type="Pfam" id="PF16326">
    <property type="entry name" value="ABC_tran_CTD"/>
    <property type="match status" value="1"/>
</dbReference>
<dbReference type="AlphaFoldDB" id="A0A2T4Z0G0"/>
<dbReference type="Pfam" id="PF12848">
    <property type="entry name" value="ABC_tran_Xtn"/>
    <property type="match status" value="1"/>
</dbReference>
<accession>A0A2T4Z0G0</accession>
<dbReference type="PROSITE" id="PS50893">
    <property type="entry name" value="ABC_TRANSPORTER_2"/>
    <property type="match status" value="2"/>
</dbReference>
<dbReference type="InterPro" id="IPR003593">
    <property type="entry name" value="AAA+_ATPase"/>
</dbReference>
<dbReference type="InterPro" id="IPR051309">
    <property type="entry name" value="ABCF_ATPase"/>
</dbReference>
<evidence type="ECO:0000256" key="4">
    <source>
        <dbReference type="SAM" id="Coils"/>
    </source>
</evidence>